<reference evidence="2 3" key="1">
    <citation type="submission" date="2014-04" db="EMBL/GenBank/DDBJ databases">
        <authorList>
            <consortium name="DOE Joint Genome Institute"/>
            <person name="Kuo A."/>
            <person name="Kohler A."/>
            <person name="Costa M.D."/>
            <person name="Nagy L.G."/>
            <person name="Floudas D."/>
            <person name="Copeland A."/>
            <person name="Barry K.W."/>
            <person name="Cichocki N."/>
            <person name="Veneault-Fourrey C."/>
            <person name="LaButti K."/>
            <person name="Lindquist E.A."/>
            <person name="Lipzen A."/>
            <person name="Lundell T."/>
            <person name="Morin E."/>
            <person name="Murat C."/>
            <person name="Sun H."/>
            <person name="Tunlid A."/>
            <person name="Henrissat B."/>
            <person name="Grigoriev I.V."/>
            <person name="Hibbett D.S."/>
            <person name="Martin F."/>
            <person name="Nordberg H.P."/>
            <person name="Cantor M.N."/>
            <person name="Hua S.X."/>
        </authorList>
    </citation>
    <scope>NUCLEOTIDE SEQUENCE [LARGE SCALE GENOMIC DNA]</scope>
    <source>
        <strain evidence="2 3">441</strain>
    </source>
</reference>
<feature type="non-terminal residue" evidence="2">
    <location>
        <position position="1"/>
    </location>
</feature>
<sequence length="56" mass="6233">MGPGSYANPELCQFSSYSAFLQKKRDISRTAKAYASRKVSSESSRRVDSKSRKARG</sequence>
<feature type="compositionally biased region" description="Basic and acidic residues" evidence="1">
    <location>
        <begin position="39"/>
        <end position="56"/>
    </location>
</feature>
<keyword evidence="3" id="KW-1185">Reference proteome</keyword>
<dbReference type="HOGENOM" id="CLU_3019993_0_0_1"/>
<dbReference type="AlphaFoldDB" id="A0A0C9YP52"/>
<protein>
    <submittedName>
        <fullName evidence="2">Uncharacterized protein</fullName>
    </submittedName>
</protein>
<dbReference type="EMBL" id="KN833886">
    <property type="protein sequence ID" value="KIK15559.1"/>
    <property type="molecule type" value="Genomic_DNA"/>
</dbReference>
<evidence type="ECO:0000313" key="3">
    <source>
        <dbReference type="Proteomes" id="UP000054018"/>
    </source>
</evidence>
<organism evidence="2 3">
    <name type="scientific">Pisolithus microcarpus 441</name>
    <dbReference type="NCBI Taxonomy" id="765257"/>
    <lineage>
        <taxon>Eukaryota</taxon>
        <taxon>Fungi</taxon>
        <taxon>Dikarya</taxon>
        <taxon>Basidiomycota</taxon>
        <taxon>Agaricomycotina</taxon>
        <taxon>Agaricomycetes</taxon>
        <taxon>Agaricomycetidae</taxon>
        <taxon>Boletales</taxon>
        <taxon>Sclerodermatineae</taxon>
        <taxon>Pisolithaceae</taxon>
        <taxon>Pisolithus</taxon>
    </lineage>
</organism>
<proteinExistence type="predicted"/>
<evidence type="ECO:0000256" key="1">
    <source>
        <dbReference type="SAM" id="MobiDB-lite"/>
    </source>
</evidence>
<dbReference type="Proteomes" id="UP000054018">
    <property type="component" value="Unassembled WGS sequence"/>
</dbReference>
<reference evidence="3" key="2">
    <citation type="submission" date="2015-01" db="EMBL/GenBank/DDBJ databases">
        <title>Evolutionary Origins and Diversification of the Mycorrhizal Mutualists.</title>
        <authorList>
            <consortium name="DOE Joint Genome Institute"/>
            <consortium name="Mycorrhizal Genomics Consortium"/>
            <person name="Kohler A."/>
            <person name="Kuo A."/>
            <person name="Nagy L.G."/>
            <person name="Floudas D."/>
            <person name="Copeland A."/>
            <person name="Barry K.W."/>
            <person name="Cichocki N."/>
            <person name="Veneault-Fourrey C."/>
            <person name="LaButti K."/>
            <person name="Lindquist E.A."/>
            <person name="Lipzen A."/>
            <person name="Lundell T."/>
            <person name="Morin E."/>
            <person name="Murat C."/>
            <person name="Riley R."/>
            <person name="Ohm R."/>
            <person name="Sun H."/>
            <person name="Tunlid A."/>
            <person name="Henrissat B."/>
            <person name="Grigoriev I.V."/>
            <person name="Hibbett D.S."/>
            <person name="Martin F."/>
        </authorList>
    </citation>
    <scope>NUCLEOTIDE SEQUENCE [LARGE SCALE GENOMIC DNA]</scope>
    <source>
        <strain evidence="3">441</strain>
    </source>
</reference>
<name>A0A0C9YP52_9AGAM</name>
<evidence type="ECO:0000313" key="2">
    <source>
        <dbReference type="EMBL" id="KIK15559.1"/>
    </source>
</evidence>
<feature type="region of interest" description="Disordered" evidence="1">
    <location>
        <begin position="31"/>
        <end position="56"/>
    </location>
</feature>
<gene>
    <name evidence="2" type="ORF">PISMIDRAFT_687143</name>
</gene>
<accession>A0A0C9YP52</accession>